<dbReference type="InterPro" id="IPR050466">
    <property type="entry name" value="Carboxylest/Gibb_receptor"/>
</dbReference>
<keyword evidence="4" id="KW-1185">Reference proteome</keyword>
<dbReference type="FunCoup" id="B9RDG5">
    <property type="interactions" value="74"/>
</dbReference>
<dbReference type="Pfam" id="PF07859">
    <property type="entry name" value="Abhydrolase_3"/>
    <property type="match status" value="1"/>
</dbReference>
<comment type="similarity">
    <text evidence="1">Belongs to the 'GDXG' lipolytic enzyme family.</text>
</comment>
<dbReference type="InParanoid" id="B9RDG5"/>
<name>B9RDG5_RICCO</name>
<dbReference type="SUPFAM" id="SSF53474">
    <property type="entry name" value="alpha/beta-Hydrolases"/>
    <property type="match status" value="1"/>
</dbReference>
<protein>
    <submittedName>
        <fullName evidence="3">Gibberellin receptor GID1, putative</fullName>
    </submittedName>
</protein>
<keyword evidence="3" id="KW-0675">Receptor</keyword>
<evidence type="ECO:0000256" key="1">
    <source>
        <dbReference type="ARBA" id="ARBA00010515"/>
    </source>
</evidence>
<feature type="domain" description="Alpha/beta hydrolase fold-3" evidence="2">
    <location>
        <begin position="77"/>
        <end position="297"/>
    </location>
</feature>
<dbReference type="InterPro" id="IPR013094">
    <property type="entry name" value="AB_hydrolase_3"/>
</dbReference>
<dbReference type="Proteomes" id="UP000008311">
    <property type="component" value="Unassembled WGS sequence"/>
</dbReference>
<dbReference type="EMBL" id="EQ973775">
    <property type="protein sequence ID" value="EEF50423.1"/>
    <property type="molecule type" value="Genomic_DNA"/>
</dbReference>
<sequence length="318" mass="35751">MLKLDAYEHLHIALNRDGTITRLLNIPIVKENPEATSGDAAVNKDLSLSVENKTRVRIYRPTRLPSNDNTVARLPIIIYFHNGGFILHTAATKEPHQSCSEFASEIPAIVVSLDYRLAPEHRLPAQYEDAMDAILWTKQQILDQNGEPWLKDYGDFSRCYLCGRGSGGNIAFHAALKALDLDLKPLTIVGLVLNQPFFGGNQRKTSELKFAEDQELPSHVLDLIWDLSLPIGTDRDHPYCNPTVAGPHKIKMSMLEKCLMISSCGDSMHERRQELASMMVKSGVNVQSWFHDAGFHNIDSVDEQLPRNLLNIIKEFVI</sequence>
<evidence type="ECO:0000259" key="2">
    <source>
        <dbReference type="Pfam" id="PF07859"/>
    </source>
</evidence>
<evidence type="ECO:0000313" key="4">
    <source>
        <dbReference type="Proteomes" id="UP000008311"/>
    </source>
</evidence>
<gene>
    <name evidence="3" type="ORF">RCOM_1612640</name>
</gene>
<proteinExistence type="inferred from homology"/>
<organism evidence="3 4">
    <name type="scientific">Ricinus communis</name>
    <name type="common">Castor bean</name>
    <dbReference type="NCBI Taxonomy" id="3988"/>
    <lineage>
        <taxon>Eukaryota</taxon>
        <taxon>Viridiplantae</taxon>
        <taxon>Streptophyta</taxon>
        <taxon>Embryophyta</taxon>
        <taxon>Tracheophyta</taxon>
        <taxon>Spermatophyta</taxon>
        <taxon>Magnoliopsida</taxon>
        <taxon>eudicotyledons</taxon>
        <taxon>Gunneridae</taxon>
        <taxon>Pentapetalae</taxon>
        <taxon>rosids</taxon>
        <taxon>fabids</taxon>
        <taxon>Malpighiales</taxon>
        <taxon>Euphorbiaceae</taxon>
        <taxon>Acalyphoideae</taxon>
        <taxon>Acalypheae</taxon>
        <taxon>Ricinus</taxon>
    </lineage>
</organism>
<evidence type="ECO:0000313" key="3">
    <source>
        <dbReference type="EMBL" id="EEF50423.1"/>
    </source>
</evidence>
<reference evidence="4" key="1">
    <citation type="journal article" date="2010" name="Nat. Biotechnol.">
        <title>Draft genome sequence of the oilseed species Ricinus communis.</title>
        <authorList>
            <person name="Chan A.P."/>
            <person name="Crabtree J."/>
            <person name="Zhao Q."/>
            <person name="Lorenzi H."/>
            <person name="Orvis J."/>
            <person name="Puiu D."/>
            <person name="Melake-Berhan A."/>
            <person name="Jones K.M."/>
            <person name="Redman J."/>
            <person name="Chen G."/>
            <person name="Cahoon E.B."/>
            <person name="Gedil M."/>
            <person name="Stanke M."/>
            <person name="Haas B.J."/>
            <person name="Wortman J.R."/>
            <person name="Fraser-Liggett C.M."/>
            <person name="Ravel J."/>
            <person name="Rabinowicz P.D."/>
        </authorList>
    </citation>
    <scope>NUCLEOTIDE SEQUENCE [LARGE SCALE GENOMIC DNA]</scope>
    <source>
        <strain evidence="4">cv. Hale</strain>
    </source>
</reference>
<dbReference type="eggNOG" id="KOG1515">
    <property type="taxonomic scope" value="Eukaryota"/>
</dbReference>
<dbReference type="GO" id="GO:0016787">
    <property type="term" value="F:hydrolase activity"/>
    <property type="evidence" value="ECO:0007669"/>
    <property type="project" value="InterPro"/>
</dbReference>
<dbReference type="AlphaFoldDB" id="B9RDG5"/>
<dbReference type="PANTHER" id="PTHR23024">
    <property type="entry name" value="ARYLACETAMIDE DEACETYLASE"/>
    <property type="match status" value="1"/>
</dbReference>
<accession>B9RDG5</accession>
<dbReference type="InterPro" id="IPR029058">
    <property type="entry name" value="AB_hydrolase_fold"/>
</dbReference>
<dbReference type="Gene3D" id="3.40.50.1820">
    <property type="entry name" value="alpha/beta hydrolase"/>
    <property type="match status" value="1"/>
</dbReference>
<dbReference type="PANTHER" id="PTHR23024:SF212">
    <property type="entry name" value="CARBOXYLESTERASE 9-RELATED"/>
    <property type="match status" value="1"/>
</dbReference>